<evidence type="ECO:0000256" key="3">
    <source>
        <dbReference type="ARBA" id="ARBA00022692"/>
    </source>
</evidence>
<keyword evidence="6" id="KW-0472">Membrane</keyword>
<dbReference type="GO" id="GO:0007165">
    <property type="term" value="P:signal transduction"/>
    <property type="evidence" value="ECO:0007669"/>
    <property type="project" value="UniProtKB-KW"/>
</dbReference>
<accession>A0A9C6XVJ0</accession>
<keyword evidence="5" id="KW-1133">Transmembrane helix</keyword>
<keyword evidence="2" id="KW-0716">Sensory transduction</keyword>
<dbReference type="AlphaFoldDB" id="A0A9C6XVJ0"/>
<evidence type="ECO:0000256" key="6">
    <source>
        <dbReference type="ARBA" id="ARBA00023136"/>
    </source>
</evidence>
<proteinExistence type="predicted"/>
<reference evidence="10" key="1">
    <citation type="submission" date="2025-08" db="UniProtKB">
        <authorList>
            <consortium name="RefSeq"/>
        </authorList>
    </citation>
    <scope>IDENTIFICATION</scope>
    <source>
        <tissue evidence="10">Whole organism</tissue>
    </source>
</reference>
<dbReference type="InterPro" id="IPR004117">
    <property type="entry name" value="7tm6_olfct_rcpt"/>
</dbReference>
<keyword evidence="9" id="KW-1185">Reference proteome</keyword>
<dbReference type="GO" id="GO:0016020">
    <property type="term" value="C:membrane"/>
    <property type="evidence" value="ECO:0007669"/>
    <property type="project" value="UniProtKB-SubCell"/>
</dbReference>
<dbReference type="RefSeq" id="XP_052132658.1">
    <property type="nucleotide sequence ID" value="XM_052276698.1"/>
</dbReference>
<keyword evidence="8" id="KW-0807">Transducer</keyword>
<evidence type="ECO:0000256" key="1">
    <source>
        <dbReference type="ARBA" id="ARBA00004141"/>
    </source>
</evidence>
<dbReference type="Pfam" id="PF02949">
    <property type="entry name" value="7tm_6"/>
    <property type="match status" value="1"/>
</dbReference>
<evidence type="ECO:0000256" key="2">
    <source>
        <dbReference type="ARBA" id="ARBA00022606"/>
    </source>
</evidence>
<dbReference type="GeneID" id="127752105"/>
<dbReference type="Proteomes" id="UP000504606">
    <property type="component" value="Unplaced"/>
</dbReference>
<evidence type="ECO:0000256" key="5">
    <source>
        <dbReference type="ARBA" id="ARBA00022989"/>
    </source>
</evidence>
<keyword evidence="7" id="KW-0675">Receptor</keyword>
<dbReference type="KEGG" id="foc:127752105"/>
<name>A0A9C6XVJ0_FRAOC</name>
<comment type="subcellular location">
    <subcellularLocation>
        <location evidence="1">Membrane</location>
        <topology evidence="1">Multi-pass membrane protein</topology>
    </subcellularLocation>
</comment>
<dbReference type="GO" id="GO:0004984">
    <property type="term" value="F:olfactory receptor activity"/>
    <property type="evidence" value="ECO:0007669"/>
    <property type="project" value="InterPro"/>
</dbReference>
<organism evidence="9 10">
    <name type="scientific">Frankliniella occidentalis</name>
    <name type="common">Western flower thrips</name>
    <name type="synonym">Euthrips occidentalis</name>
    <dbReference type="NCBI Taxonomy" id="133901"/>
    <lineage>
        <taxon>Eukaryota</taxon>
        <taxon>Metazoa</taxon>
        <taxon>Ecdysozoa</taxon>
        <taxon>Arthropoda</taxon>
        <taxon>Hexapoda</taxon>
        <taxon>Insecta</taxon>
        <taxon>Pterygota</taxon>
        <taxon>Neoptera</taxon>
        <taxon>Paraneoptera</taxon>
        <taxon>Thysanoptera</taxon>
        <taxon>Terebrantia</taxon>
        <taxon>Thripoidea</taxon>
        <taxon>Thripidae</taxon>
        <taxon>Frankliniella</taxon>
    </lineage>
</organism>
<gene>
    <name evidence="10" type="primary">LOC127752105</name>
</gene>
<sequence>MTQIGVIMTMLAEPPAFCYRRASEVAGVAGHWGIFLVQLHVVLSAHVDLYTLLALQLDSVRACAVLNTCIGHRFQVEGGRRSTARSASLHAQVNESARLTSMQFGHLLPHFLTVGLVMPVVATAEVISSGGHADSFAIAMVPLLFVFFVSQCVGGQQLENSSEGLGWAAYQGPWLSEDARARRLRLLVIQSVTARPACFGVPGITVLNHATCQDALRIWFQYLQILLNTNGRRRHGPAQ</sequence>
<evidence type="ECO:0000313" key="10">
    <source>
        <dbReference type="RefSeq" id="XP_052132658.1"/>
    </source>
</evidence>
<keyword evidence="4" id="KW-0552">Olfaction</keyword>
<evidence type="ECO:0000256" key="4">
    <source>
        <dbReference type="ARBA" id="ARBA00022725"/>
    </source>
</evidence>
<dbReference type="GO" id="GO:0005549">
    <property type="term" value="F:odorant binding"/>
    <property type="evidence" value="ECO:0007669"/>
    <property type="project" value="InterPro"/>
</dbReference>
<evidence type="ECO:0000256" key="7">
    <source>
        <dbReference type="ARBA" id="ARBA00023170"/>
    </source>
</evidence>
<dbReference type="OrthoDB" id="6780364at2759"/>
<protein>
    <submittedName>
        <fullName evidence="10">Uncharacterized protein LOC127752105</fullName>
    </submittedName>
</protein>
<evidence type="ECO:0000256" key="8">
    <source>
        <dbReference type="ARBA" id="ARBA00023224"/>
    </source>
</evidence>
<evidence type="ECO:0000313" key="9">
    <source>
        <dbReference type="Proteomes" id="UP000504606"/>
    </source>
</evidence>
<keyword evidence="3" id="KW-0812">Transmembrane</keyword>